<gene>
    <name evidence="9" type="ORF">SAMN04488564_121132</name>
</gene>
<dbReference type="PROSITE" id="PS51371">
    <property type="entry name" value="CBS"/>
    <property type="match status" value="1"/>
</dbReference>
<feature type="domain" description="CBS" evidence="7">
    <location>
        <begin position="216"/>
        <end position="274"/>
    </location>
</feature>
<feature type="transmembrane region" description="Helical" evidence="6">
    <location>
        <begin position="51"/>
        <end position="73"/>
    </location>
</feature>
<dbReference type="Gene3D" id="3.10.580.10">
    <property type="entry name" value="CBS-domain"/>
    <property type="match status" value="1"/>
</dbReference>
<evidence type="ECO:0000256" key="4">
    <source>
        <dbReference type="PROSITE-ProRule" id="PRU01193"/>
    </source>
</evidence>
<organism evidence="9 10">
    <name type="scientific">Lentzea waywayandensis</name>
    <dbReference type="NCBI Taxonomy" id="84724"/>
    <lineage>
        <taxon>Bacteria</taxon>
        <taxon>Bacillati</taxon>
        <taxon>Actinomycetota</taxon>
        <taxon>Actinomycetes</taxon>
        <taxon>Pseudonocardiales</taxon>
        <taxon>Pseudonocardiaceae</taxon>
        <taxon>Lentzea</taxon>
    </lineage>
</organism>
<dbReference type="Pfam" id="PF00571">
    <property type="entry name" value="CBS"/>
    <property type="match status" value="1"/>
</dbReference>
<dbReference type="OrthoDB" id="110231at2"/>
<comment type="subcellular location">
    <subcellularLocation>
        <location evidence="1">Cell membrane</location>
        <topology evidence="1">Multi-pass membrane protein</topology>
    </subcellularLocation>
</comment>
<dbReference type="STRING" id="84724.SAMN04488564_121132"/>
<sequence length="384" mass="41239">MSIVISVVLLALNGFFVAAEFALIAAKRHRLEQAAETSRAARAAVAGVRELSLMLAGAQLGITLCTLGLGALAKPAVADLLEPALRLTGLPEAFAYGIAFAISLVLVVFLHMVVGEMAPKSWAIAHPERSALILALPFRAFARSVRWLLSGLNAVSNGLLRLMKVEPQNELAQAHRPDDLRMLLRQSAEHGLIPEAQQRLLTRMLQVQRTTVSEVMVPVAETSTVTEHTTAREIEQRSLQCGRSRFPVTGLDGRYVGLVHIREAMRATARGEDPTARELMGPVLTLPASMPVAQAVTAMRAERSQLALVADDSASSRRSSGRPFGSTAEGDSGRSGGRTAAFEANSPPSPQERPIHGIAALEDLLEELIGDFEDETDTRPVSAR</sequence>
<keyword evidence="4 6" id="KW-1133">Transmembrane helix</keyword>
<dbReference type="EMBL" id="FOYL01000021">
    <property type="protein sequence ID" value="SFR29808.1"/>
    <property type="molecule type" value="Genomic_DNA"/>
</dbReference>
<dbReference type="InterPro" id="IPR002550">
    <property type="entry name" value="CNNM"/>
</dbReference>
<feature type="region of interest" description="Disordered" evidence="5">
    <location>
        <begin position="309"/>
        <end position="358"/>
    </location>
</feature>
<dbReference type="SUPFAM" id="SSF54631">
    <property type="entry name" value="CBS-domain pair"/>
    <property type="match status" value="1"/>
</dbReference>
<protein>
    <submittedName>
        <fullName evidence="9">Hemolysin, contains CBS domains</fullName>
    </submittedName>
</protein>
<dbReference type="AlphaFoldDB" id="A0A1I6FIT5"/>
<evidence type="ECO:0000256" key="3">
    <source>
        <dbReference type="PROSITE-ProRule" id="PRU00703"/>
    </source>
</evidence>
<dbReference type="InterPro" id="IPR051676">
    <property type="entry name" value="UPF0053_domain"/>
</dbReference>
<dbReference type="PANTHER" id="PTHR43099">
    <property type="entry name" value="UPF0053 PROTEIN YRKA"/>
    <property type="match status" value="1"/>
</dbReference>
<evidence type="ECO:0000259" key="8">
    <source>
        <dbReference type="PROSITE" id="PS51846"/>
    </source>
</evidence>
<evidence type="ECO:0000256" key="1">
    <source>
        <dbReference type="ARBA" id="ARBA00004651"/>
    </source>
</evidence>
<keyword evidence="10" id="KW-1185">Reference proteome</keyword>
<dbReference type="Proteomes" id="UP000198583">
    <property type="component" value="Unassembled WGS sequence"/>
</dbReference>
<dbReference type="GO" id="GO:0005886">
    <property type="term" value="C:plasma membrane"/>
    <property type="evidence" value="ECO:0007669"/>
    <property type="project" value="UniProtKB-SubCell"/>
</dbReference>
<dbReference type="PROSITE" id="PS51846">
    <property type="entry name" value="CNNM"/>
    <property type="match status" value="1"/>
</dbReference>
<feature type="transmembrane region" description="Helical" evidence="6">
    <location>
        <begin position="93"/>
        <end position="114"/>
    </location>
</feature>
<dbReference type="InterPro" id="IPR000644">
    <property type="entry name" value="CBS_dom"/>
</dbReference>
<proteinExistence type="predicted"/>
<dbReference type="RefSeq" id="WP_093606182.1">
    <property type="nucleotide sequence ID" value="NZ_FOYL01000021.1"/>
</dbReference>
<evidence type="ECO:0000256" key="6">
    <source>
        <dbReference type="SAM" id="Phobius"/>
    </source>
</evidence>
<evidence type="ECO:0000256" key="5">
    <source>
        <dbReference type="SAM" id="MobiDB-lite"/>
    </source>
</evidence>
<accession>A0A1I6FIT5</accession>
<dbReference type="InterPro" id="IPR046342">
    <property type="entry name" value="CBS_dom_sf"/>
</dbReference>
<keyword evidence="4 6" id="KW-0812">Transmembrane</keyword>
<evidence type="ECO:0000259" key="7">
    <source>
        <dbReference type="PROSITE" id="PS51371"/>
    </source>
</evidence>
<dbReference type="Pfam" id="PF01595">
    <property type="entry name" value="CNNM"/>
    <property type="match status" value="1"/>
</dbReference>
<evidence type="ECO:0000256" key="2">
    <source>
        <dbReference type="ARBA" id="ARBA00022475"/>
    </source>
</evidence>
<keyword evidence="4 6" id="KW-0472">Membrane</keyword>
<reference evidence="10" key="1">
    <citation type="submission" date="2016-10" db="EMBL/GenBank/DDBJ databases">
        <authorList>
            <person name="Varghese N."/>
            <person name="Submissions S."/>
        </authorList>
    </citation>
    <scope>NUCLEOTIDE SEQUENCE [LARGE SCALE GENOMIC DNA]</scope>
    <source>
        <strain evidence="10">DSM 44232</strain>
    </source>
</reference>
<dbReference type="PANTHER" id="PTHR43099:SF5">
    <property type="entry name" value="HLYC_CORC FAMILY TRANSPORTER"/>
    <property type="match status" value="1"/>
</dbReference>
<feature type="domain" description="CNNM transmembrane" evidence="8">
    <location>
        <begin position="1"/>
        <end position="197"/>
    </location>
</feature>
<keyword evidence="2" id="KW-1003">Cell membrane</keyword>
<name>A0A1I6FIT5_9PSEU</name>
<evidence type="ECO:0000313" key="9">
    <source>
        <dbReference type="EMBL" id="SFR29808.1"/>
    </source>
</evidence>
<feature type="transmembrane region" description="Helical" evidence="6">
    <location>
        <begin position="6"/>
        <end position="26"/>
    </location>
</feature>
<evidence type="ECO:0000313" key="10">
    <source>
        <dbReference type="Proteomes" id="UP000198583"/>
    </source>
</evidence>
<keyword evidence="3" id="KW-0129">CBS domain</keyword>